<keyword evidence="16" id="KW-0408">Iron</keyword>
<evidence type="ECO:0000256" key="5">
    <source>
        <dbReference type="ARBA" id="ARBA00007103"/>
    </source>
</evidence>
<dbReference type="FunFam" id="3.40.50.1100:FF:000003">
    <property type="entry name" value="Cystathionine beta-synthase"/>
    <property type="match status" value="1"/>
</dbReference>
<dbReference type="PANTHER" id="PTHR10314">
    <property type="entry name" value="CYSTATHIONINE BETA-SYNTHASE"/>
    <property type="match status" value="1"/>
</dbReference>
<dbReference type="GO" id="GO:0050667">
    <property type="term" value="P:homocysteine metabolic process"/>
    <property type="evidence" value="ECO:0007669"/>
    <property type="project" value="UniProtKB-ARBA"/>
</dbReference>
<dbReference type="NCBIfam" id="TIGR01137">
    <property type="entry name" value="cysta_beta"/>
    <property type="match status" value="1"/>
</dbReference>
<dbReference type="InterPro" id="IPR005857">
    <property type="entry name" value="Cysta_beta_synth"/>
</dbReference>
<feature type="domain" description="CBS" evidence="27">
    <location>
        <begin position="410"/>
        <end position="468"/>
    </location>
</feature>
<evidence type="ECO:0000256" key="1">
    <source>
        <dbReference type="ARBA" id="ARBA00001933"/>
    </source>
</evidence>
<dbReference type="PROSITE" id="PS51371">
    <property type="entry name" value="CBS"/>
    <property type="match status" value="1"/>
</dbReference>
<dbReference type="EMBL" id="VXIV02003139">
    <property type="protein sequence ID" value="KAF6021025.1"/>
    <property type="molecule type" value="Genomic_DNA"/>
</dbReference>
<name>A0A7J7J4K3_BUGNE</name>
<evidence type="ECO:0000256" key="26">
    <source>
        <dbReference type="SAM" id="MobiDB-lite"/>
    </source>
</evidence>
<evidence type="ECO:0000256" key="21">
    <source>
        <dbReference type="ARBA" id="ARBA00026192"/>
    </source>
</evidence>
<organism evidence="28 29">
    <name type="scientific">Bugula neritina</name>
    <name type="common">Brown bryozoan</name>
    <name type="synonym">Sertularia neritina</name>
    <dbReference type="NCBI Taxonomy" id="10212"/>
    <lineage>
        <taxon>Eukaryota</taxon>
        <taxon>Metazoa</taxon>
        <taxon>Spiralia</taxon>
        <taxon>Lophotrochozoa</taxon>
        <taxon>Bryozoa</taxon>
        <taxon>Gymnolaemata</taxon>
        <taxon>Cheilostomatida</taxon>
        <taxon>Flustrina</taxon>
        <taxon>Buguloidea</taxon>
        <taxon>Bugulidae</taxon>
        <taxon>Bugula</taxon>
    </lineage>
</organism>
<dbReference type="SUPFAM" id="SSF54631">
    <property type="entry name" value="CBS-domain pair"/>
    <property type="match status" value="1"/>
</dbReference>
<dbReference type="AlphaFoldDB" id="A0A7J7J4K3"/>
<evidence type="ECO:0000256" key="13">
    <source>
        <dbReference type="ARBA" id="ARBA00022723"/>
    </source>
</evidence>
<keyword evidence="13" id="KW-0479">Metal-binding</keyword>
<evidence type="ECO:0000256" key="16">
    <source>
        <dbReference type="ARBA" id="ARBA00023004"/>
    </source>
</evidence>
<dbReference type="InterPro" id="IPR046353">
    <property type="entry name" value="CBS_C"/>
</dbReference>
<evidence type="ECO:0000313" key="29">
    <source>
        <dbReference type="Proteomes" id="UP000593567"/>
    </source>
</evidence>
<dbReference type="GO" id="GO:0046872">
    <property type="term" value="F:metal ion binding"/>
    <property type="evidence" value="ECO:0007669"/>
    <property type="project" value="UniProtKB-KW"/>
</dbReference>
<dbReference type="InterPro" id="IPR046342">
    <property type="entry name" value="CBS_dom_sf"/>
</dbReference>
<dbReference type="Gene3D" id="3.40.50.1100">
    <property type="match status" value="2"/>
</dbReference>
<evidence type="ECO:0000256" key="9">
    <source>
        <dbReference type="ARBA" id="ARBA00022499"/>
    </source>
</evidence>
<keyword evidence="10" id="KW-0597">Phosphoprotein</keyword>
<evidence type="ECO:0000256" key="7">
    <source>
        <dbReference type="ARBA" id="ARBA00012041"/>
    </source>
</evidence>
<evidence type="ECO:0000256" key="18">
    <source>
        <dbReference type="ARBA" id="ARBA00023192"/>
    </source>
</evidence>
<dbReference type="GO" id="GO:0006535">
    <property type="term" value="P:cysteine biosynthetic process from serine"/>
    <property type="evidence" value="ECO:0007669"/>
    <property type="project" value="UniProtKB-UniRule"/>
</dbReference>
<dbReference type="GO" id="GO:0005634">
    <property type="term" value="C:nucleus"/>
    <property type="evidence" value="ECO:0007669"/>
    <property type="project" value="UniProtKB-SubCell"/>
</dbReference>
<evidence type="ECO:0000256" key="10">
    <source>
        <dbReference type="ARBA" id="ARBA00022553"/>
    </source>
</evidence>
<dbReference type="Gene3D" id="3.10.580.10">
    <property type="entry name" value="CBS-domain"/>
    <property type="match status" value="1"/>
</dbReference>
<dbReference type="InterPro" id="IPR001216">
    <property type="entry name" value="P-phosphate_BS"/>
</dbReference>
<dbReference type="GO" id="GO:0005737">
    <property type="term" value="C:cytoplasm"/>
    <property type="evidence" value="ECO:0007669"/>
    <property type="project" value="UniProtKB-SubCell"/>
</dbReference>
<evidence type="ECO:0000313" key="28">
    <source>
        <dbReference type="EMBL" id="KAF6021025.1"/>
    </source>
</evidence>
<keyword evidence="9" id="KW-1017">Isopeptide bond</keyword>
<dbReference type="InterPro" id="IPR036052">
    <property type="entry name" value="TrpB-like_PALP_sf"/>
</dbReference>
<evidence type="ECO:0000256" key="25">
    <source>
        <dbReference type="RuleBase" id="RU361204"/>
    </source>
</evidence>
<dbReference type="GO" id="GO:0004122">
    <property type="term" value="F:cystathionine beta-synthase activity"/>
    <property type="evidence" value="ECO:0007669"/>
    <property type="project" value="UniProtKB-UniRule"/>
</dbReference>
<proteinExistence type="inferred from homology"/>
<gene>
    <name evidence="28" type="ORF">EB796_020672</name>
</gene>
<dbReference type="Proteomes" id="UP000593567">
    <property type="component" value="Unassembled WGS sequence"/>
</dbReference>
<evidence type="ECO:0000256" key="19">
    <source>
        <dbReference type="ARBA" id="ARBA00023239"/>
    </source>
</evidence>
<dbReference type="UniPathway" id="UPA00136">
    <property type="reaction ID" value="UER00201"/>
</dbReference>
<comment type="catalytic activity">
    <reaction evidence="23 25">
        <text>L-homocysteine + L-serine = L,L-cystathionine + H2O</text>
        <dbReference type="Rhea" id="RHEA:10112"/>
        <dbReference type="ChEBI" id="CHEBI:15377"/>
        <dbReference type="ChEBI" id="CHEBI:33384"/>
        <dbReference type="ChEBI" id="CHEBI:58161"/>
        <dbReference type="ChEBI" id="CHEBI:58199"/>
        <dbReference type="EC" id="4.2.1.22"/>
    </reaction>
</comment>
<dbReference type="InterPro" id="IPR050214">
    <property type="entry name" value="Cys_Synth/Cystath_Beta-Synth"/>
</dbReference>
<dbReference type="PROSITE" id="PS00901">
    <property type="entry name" value="CYS_SYNTHASE"/>
    <property type="match status" value="1"/>
</dbReference>
<dbReference type="Pfam" id="PF00291">
    <property type="entry name" value="PALP"/>
    <property type="match status" value="1"/>
</dbReference>
<comment type="function">
    <text evidence="22">Hydro-lyase catalyzing the first step of the transsulfuration pathway, where the hydroxyl group of L-serine is displaced by L-homocysteine in a beta-replacement reaction to form L-cystathionine, the precursor of L-cysteine. This catabolic route allows the elimination of L-methionine and the toxic metabolite L-homocysteine. Also involved in the production of hydrogen sulfide, a gasotransmitter with signaling and cytoprotective effects on neurons.</text>
</comment>
<comment type="subunit">
    <text evidence="6">Homotetramer.</text>
</comment>
<evidence type="ECO:0000256" key="4">
    <source>
        <dbReference type="ARBA" id="ARBA00005003"/>
    </source>
</evidence>
<protein>
    <recommendedName>
        <fullName evidence="21 25">Cystathionine beta-synthase</fullName>
        <ecNumber evidence="7 25">4.2.1.22</ecNumber>
    </recommendedName>
</protein>
<comment type="pathway">
    <text evidence="4">Amino-acid biosynthesis; L-cysteine biosynthesis; L-cysteine from L-homocysteine and L-serine: step 1/2.</text>
</comment>
<dbReference type="CDD" id="cd01561">
    <property type="entry name" value="CBS_like"/>
    <property type="match status" value="1"/>
</dbReference>
<evidence type="ECO:0000256" key="20">
    <source>
        <dbReference type="ARBA" id="ARBA00023242"/>
    </source>
</evidence>
<dbReference type="InterPro" id="IPR000644">
    <property type="entry name" value="CBS_dom"/>
</dbReference>
<reference evidence="28" key="1">
    <citation type="submission" date="2020-06" db="EMBL/GenBank/DDBJ databases">
        <title>Draft genome of Bugula neritina, a colonial animal packing powerful symbionts and potential medicines.</title>
        <authorList>
            <person name="Rayko M."/>
        </authorList>
    </citation>
    <scope>NUCLEOTIDE SEQUENCE [LARGE SCALE GENOMIC DNA]</scope>
    <source>
        <strain evidence="28">Kwan_BN1</strain>
    </source>
</reference>
<evidence type="ECO:0000256" key="15">
    <source>
        <dbReference type="ARBA" id="ARBA00022898"/>
    </source>
</evidence>
<evidence type="ECO:0000256" key="3">
    <source>
        <dbReference type="ARBA" id="ARBA00004496"/>
    </source>
</evidence>
<dbReference type="EC" id="4.2.1.22" evidence="7 25"/>
<evidence type="ECO:0000256" key="17">
    <source>
        <dbReference type="ARBA" id="ARBA00023122"/>
    </source>
</evidence>
<feature type="region of interest" description="Disordered" evidence="26">
    <location>
        <begin position="1"/>
        <end position="29"/>
    </location>
</feature>
<dbReference type="GO" id="GO:0019343">
    <property type="term" value="P:cysteine biosynthetic process via cystathionine"/>
    <property type="evidence" value="ECO:0007669"/>
    <property type="project" value="UniProtKB-UniRule"/>
</dbReference>
<keyword evidence="8" id="KW-0963">Cytoplasm</keyword>
<keyword evidence="17 24" id="KW-0129">CBS domain</keyword>
<evidence type="ECO:0000256" key="22">
    <source>
        <dbReference type="ARBA" id="ARBA00045425"/>
    </source>
</evidence>
<dbReference type="SUPFAM" id="SSF53686">
    <property type="entry name" value="Tryptophan synthase beta subunit-like PLP-dependent enzymes"/>
    <property type="match status" value="1"/>
</dbReference>
<keyword evidence="11 25" id="KW-0028">Amino-acid biosynthesis</keyword>
<dbReference type="Pfam" id="PF00571">
    <property type="entry name" value="CBS"/>
    <property type="match status" value="1"/>
</dbReference>
<feature type="compositionally biased region" description="Basic and acidic residues" evidence="26">
    <location>
        <begin position="49"/>
        <end position="61"/>
    </location>
</feature>
<keyword evidence="19 25" id="KW-0456">Lyase</keyword>
<evidence type="ECO:0000256" key="6">
    <source>
        <dbReference type="ARBA" id="ARBA00011881"/>
    </source>
</evidence>
<comment type="cofactor">
    <cofactor evidence="1 25">
        <name>pyridoxal 5'-phosphate</name>
        <dbReference type="ChEBI" id="CHEBI:597326"/>
    </cofactor>
</comment>
<keyword evidence="14" id="KW-0832">Ubl conjugation</keyword>
<evidence type="ECO:0000256" key="24">
    <source>
        <dbReference type="PROSITE-ProRule" id="PRU00703"/>
    </source>
</evidence>
<evidence type="ECO:0000256" key="12">
    <source>
        <dbReference type="ARBA" id="ARBA00022617"/>
    </source>
</evidence>
<evidence type="ECO:0000256" key="23">
    <source>
        <dbReference type="ARBA" id="ARBA00047490"/>
    </source>
</evidence>
<comment type="subcellular location">
    <subcellularLocation>
        <location evidence="3">Cytoplasm</location>
    </subcellularLocation>
    <subcellularLocation>
        <location evidence="2">Nucleus</location>
    </subcellularLocation>
</comment>
<dbReference type="OrthoDB" id="728at2759"/>
<keyword evidence="18 25" id="KW-0198">Cysteine biosynthesis</keyword>
<comment type="similarity">
    <text evidence="5 25">Belongs to the cysteine synthase/cystathionine beta-synthase family.</text>
</comment>
<dbReference type="SMART" id="SM00116">
    <property type="entry name" value="CBS"/>
    <property type="match status" value="1"/>
</dbReference>
<dbReference type="FunFam" id="3.40.50.1100:FF:000118">
    <property type="entry name" value="Related to CYS4-cystathionine beta-synthase"/>
    <property type="match status" value="1"/>
</dbReference>
<evidence type="ECO:0000256" key="8">
    <source>
        <dbReference type="ARBA" id="ARBA00022490"/>
    </source>
</evidence>
<keyword evidence="15 25" id="KW-0663">Pyridoxal phosphate</keyword>
<keyword evidence="20" id="KW-0539">Nucleus</keyword>
<evidence type="ECO:0000256" key="2">
    <source>
        <dbReference type="ARBA" id="ARBA00004123"/>
    </source>
</evidence>
<dbReference type="InterPro" id="IPR001926">
    <property type="entry name" value="TrpB-like_PALP"/>
</dbReference>
<dbReference type="CDD" id="cd04608">
    <property type="entry name" value="CBS_pair_CBS"/>
    <property type="match status" value="1"/>
</dbReference>
<dbReference type="FunFam" id="3.10.580.10:FF:000014">
    <property type="entry name" value="Cystathionine beta-synthase"/>
    <property type="match status" value="1"/>
</dbReference>
<evidence type="ECO:0000256" key="11">
    <source>
        <dbReference type="ARBA" id="ARBA00022605"/>
    </source>
</evidence>
<evidence type="ECO:0000259" key="27">
    <source>
        <dbReference type="PROSITE" id="PS51371"/>
    </source>
</evidence>
<keyword evidence="12" id="KW-0349">Heme</keyword>
<comment type="caution">
    <text evidence="28">The sequence shown here is derived from an EMBL/GenBank/DDBJ whole genome shotgun (WGS) entry which is preliminary data.</text>
</comment>
<feature type="region of interest" description="Disordered" evidence="26">
    <location>
        <begin position="42"/>
        <end position="61"/>
    </location>
</feature>
<keyword evidence="29" id="KW-1185">Reference proteome</keyword>
<sequence length="513" mass="56032">MAAVNGNGVMTNGERCPMKMHQNGVKRSNSVERRWVRPDLPSKCTWKPGSKDKDPHTHYPVKESPKVMKNILDAIGNTPLVQLNSIPAEEGVKCRVLAKCEFFNAGGSVKDRVALRMVENAEKAGILKPGSTIIEPTSGNTGVGLALAAAVKGYRCIIVMPEKMSSEKVNILKALGAEIVRTPTSASFEDPESHIGVAWRLKNEIPNSHILDQYRNSGNPLAHYDTTGEEILEACGGKVDMVVLTAGTGGTVTGIGRKIRDKCPNCKIIGVDPEGSIIAQPSSLNVSDVTMYEVEGIGYDFVPTVCDVRVVDKWYKSGDKSSLNMARRLIKSEGLLCGGSSGAVTYMAMQACKDFGLTEDQTCVVLLPDSIRNYMTKHLSDDWMLARNFVEPELAADREVKWWSRPVSALNLAVPLTVSPDMTITEVLELLNKEGYDQVPVLDDDGSILGMATIGHMMTQIMKGKVKTSDPVKLVTYKRFCQVSLDTSLGHVSKLLDMDHFVLVVHNQRNGKQ</sequence>
<evidence type="ECO:0000256" key="14">
    <source>
        <dbReference type="ARBA" id="ARBA00022843"/>
    </source>
</evidence>
<accession>A0A7J7J4K3</accession>